<dbReference type="PANTHER" id="PTHR23049">
    <property type="entry name" value="MYOSIN REGULATORY LIGHT CHAIN 2"/>
    <property type="match status" value="1"/>
</dbReference>
<dbReference type="PROSITE" id="PS50222">
    <property type="entry name" value="EF_HAND_2"/>
    <property type="match status" value="2"/>
</dbReference>
<dbReference type="InterPro" id="IPR011992">
    <property type="entry name" value="EF-hand-dom_pair"/>
</dbReference>
<dbReference type="InterPro" id="IPR018247">
    <property type="entry name" value="EF_Hand_1_Ca_BS"/>
</dbReference>
<accession>G0ULF4</accession>
<evidence type="ECO:0000256" key="3">
    <source>
        <dbReference type="SAM" id="MobiDB-lite"/>
    </source>
</evidence>
<proteinExistence type="predicted"/>
<keyword evidence="2" id="KW-0106">Calcium</keyword>
<evidence type="ECO:0000256" key="1">
    <source>
        <dbReference type="ARBA" id="ARBA00022737"/>
    </source>
</evidence>
<dbReference type="EMBL" id="HE575317">
    <property type="protein sequence ID" value="CCC90209.1"/>
    <property type="molecule type" value="Genomic_DNA"/>
</dbReference>
<dbReference type="Pfam" id="PF13499">
    <property type="entry name" value="EF-hand_7"/>
    <property type="match status" value="1"/>
</dbReference>
<dbReference type="SUPFAM" id="SSF47473">
    <property type="entry name" value="EF-hand"/>
    <property type="match status" value="1"/>
</dbReference>
<dbReference type="GO" id="GO:0005509">
    <property type="term" value="F:calcium ion binding"/>
    <property type="evidence" value="ECO:0007669"/>
    <property type="project" value="InterPro"/>
</dbReference>
<dbReference type="FunFam" id="1.10.238.10:FF:000003">
    <property type="entry name" value="Calmodulin A"/>
    <property type="match status" value="1"/>
</dbReference>
<protein>
    <recommendedName>
        <fullName evidence="4">EF-hand domain-containing protein</fullName>
    </recommendedName>
</protein>
<dbReference type="PROSITE" id="PS00018">
    <property type="entry name" value="EF_HAND_1"/>
    <property type="match status" value="1"/>
</dbReference>
<feature type="region of interest" description="Disordered" evidence="3">
    <location>
        <begin position="1"/>
        <end position="34"/>
    </location>
</feature>
<dbReference type="InterPro" id="IPR002048">
    <property type="entry name" value="EF_hand_dom"/>
</dbReference>
<evidence type="ECO:0000259" key="4">
    <source>
        <dbReference type="PROSITE" id="PS50222"/>
    </source>
</evidence>
<dbReference type="CDD" id="cd00051">
    <property type="entry name" value="EFh"/>
    <property type="match status" value="1"/>
</dbReference>
<dbReference type="Gene3D" id="1.10.238.10">
    <property type="entry name" value="EF-hand"/>
    <property type="match status" value="1"/>
</dbReference>
<dbReference type="AlphaFoldDB" id="G0ULF4"/>
<feature type="domain" description="EF-hand" evidence="4">
    <location>
        <begin position="159"/>
        <end position="192"/>
    </location>
</feature>
<evidence type="ECO:0000256" key="2">
    <source>
        <dbReference type="ARBA" id="ARBA00022837"/>
    </source>
</evidence>
<dbReference type="SMART" id="SM00054">
    <property type="entry name" value="EFh"/>
    <property type="match status" value="3"/>
</dbReference>
<evidence type="ECO:0000313" key="5">
    <source>
        <dbReference type="EMBL" id="CCC90209.1"/>
    </source>
</evidence>
<feature type="domain" description="EF-hand" evidence="4">
    <location>
        <begin position="122"/>
        <end position="157"/>
    </location>
</feature>
<sequence>MHCSNSGRSIGGSARNASRSSPPPRSNVRSALKSGKDVGVTLTRDDVEAAFAFFDTESKGELKSRDLKVRLSAFYPTMTASEYKFLLDEASGTPFTVETLWSIIDGFNAMRSAMSAPVNDTLHFDPVQEAFHIYDPQGSGVVDTDVLSDIMGRIGMDNLSDEEVKLLIDTADFDKDGKVSIDDFKNFLANRH</sequence>
<keyword evidence="1" id="KW-0677">Repeat</keyword>
<reference evidence="5" key="1">
    <citation type="journal article" date="2012" name="Proc. Natl. Acad. Sci. U.S.A.">
        <title>Antigenic diversity is generated by distinct evolutionary mechanisms in African trypanosome species.</title>
        <authorList>
            <person name="Jackson A.P."/>
            <person name="Berry A."/>
            <person name="Aslett M."/>
            <person name="Allison H.C."/>
            <person name="Burton P."/>
            <person name="Vavrova-Anderson J."/>
            <person name="Brown R."/>
            <person name="Browne H."/>
            <person name="Corton N."/>
            <person name="Hauser H."/>
            <person name="Gamble J."/>
            <person name="Gilderthorp R."/>
            <person name="Marcello L."/>
            <person name="McQuillan J."/>
            <person name="Otto T.D."/>
            <person name="Quail M.A."/>
            <person name="Sanders M.J."/>
            <person name="van Tonder A."/>
            <person name="Ginger M.L."/>
            <person name="Field M.C."/>
            <person name="Barry J.D."/>
            <person name="Hertz-Fowler C."/>
            <person name="Berriman M."/>
        </authorList>
    </citation>
    <scope>NUCLEOTIDE SEQUENCE</scope>
    <source>
        <strain evidence="5">IL3000</strain>
    </source>
</reference>
<dbReference type="InterPro" id="IPR050403">
    <property type="entry name" value="Myosin_RLC"/>
</dbReference>
<name>G0ULF4_TRYCI</name>
<feature type="compositionally biased region" description="Low complexity" evidence="3">
    <location>
        <begin position="1"/>
        <end position="31"/>
    </location>
</feature>
<gene>
    <name evidence="5" type="ORF">TCIL3000_4_3020</name>
</gene>
<dbReference type="VEuPathDB" id="TriTrypDB:TcIL3000_4_3020"/>
<organism evidence="5">
    <name type="scientific">Trypanosoma congolense (strain IL3000)</name>
    <dbReference type="NCBI Taxonomy" id="1068625"/>
    <lineage>
        <taxon>Eukaryota</taxon>
        <taxon>Discoba</taxon>
        <taxon>Euglenozoa</taxon>
        <taxon>Kinetoplastea</taxon>
        <taxon>Metakinetoplastina</taxon>
        <taxon>Trypanosomatida</taxon>
        <taxon>Trypanosomatidae</taxon>
        <taxon>Trypanosoma</taxon>
        <taxon>Nannomonas</taxon>
    </lineage>
</organism>